<dbReference type="GO" id="GO:0019843">
    <property type="term" value="F:rRNA binding"/>
    <property type="evidence" value="ECO:0007669"/>
    <property type="project" value="TreeGrafter"/>
</dbReference>
<dbReference type="Gene3D" id="3.40.50.300">
    <property type="entry name" value="P-loop containing nucleotide triphosphate hydrolases"/>
    <property type="match status" value="1"/>
</dbReference>
<dbReference type="InterPro" id="IPR045063">
    <property type="entry name" value="Dynamin_N"/>
</dbReference>
<comment type="caution">
    <text evidence="3">The sequence shown here is derived from an EMBL/GenBank/DDBJ whole genome shotgun (WGS) entry which is preliminary data.</text>
</comment>
<feature type="transmembrane region" description="Helical" evidence="1">
    <location>
        <begin position="393"/>
        <end position="411"/>
    </location>
</feature>
<sequence length="460" mass="51641">MSAREHAVVDPLASDGNTADIMQEVHALYTHEKDGISALARAVDLVIHPPRRKVNVLVVGNHSAGKSSFINWYIDDNVQRTGVAIETQGFTVVTSGNKKTLAPIKGESSVMLYPYLEPLKTRFGKPLIENLNTCVSASTKRHFPMVDFIDSPGLVDGDISYPFDVNEAIVQFADCSDLIFVFLDPMGQALCSRTMHVVKALNQQHFDKLKYYLTKADTVTNPKELMKLMVQITQNIKEHINNQHGLEIPAIWLPSDTTGSTKPSAVALSDDMNQINDVCEAIEKAIHQKVQDNLSQVEKDCEAVRAKTAELLAKDELEKAAKHSREIVAVFFGVCAWMVPLMTFITLVGEHANWLPAIIQDAEYVMAFVRALHDFIGPLVFTKSPGIVETLKFVGLSVIVFLAFHSIAKFTQERTKKFTPRKRDVTAQWRRHEHILDEILARRQQLFVKYVRTYTPVEDT</sequence>
<evidence type="ECO:0000313" key="3">
    <source>
        <dbReference type="EMBL" id="DBA00473.1"/>
    </source>
</evidence>
<proteinExistence type="predicted"/>
<dbReference type="Pfam" id="PF00350">
    <property type="entry name" value="Dynamin_N"/>
    <property type="match status" value="1"/>
</dbReference>
<keyword evidence="1" id="KW-0812">Transmembrane</keyword>
<protein>
    <recommendedName>
        <fullName evidence="2">Dynamin N-terminal domain-containing protein</fullName>
    </recommendedName>
</protein>
<dbReference type="GO" id="GO:0000028">
    <property type="term" value="P:ribosomal small subunit assembly"/>
    <property type="evidence" value="ECO:0007669"/>
    <property type="project" value="TreeGrafter"/>
</dbReference>
<accession>A0AAV2Z0K5</accession>
<dbReference type="InterPro" id="IPR027417">
    <property type="entry name" value="P-loop_NTPase"/>
</dbReference>
<gene>
    <name evidence="3" type="ORF">N0F65_002716</name>
</gene>
<reference evidence="3" key="2">
    <citation type="journal article" date="2023" name="Microbiol Resour">
        <title>Decontamination and Annotation of the Draft Genome Sequence of the Oomycete Lagenidium giganteum ARSEF 373.</title>
        <authorList>
            <person name="Morgan W.R."/>
            <person name="Tartar A."/>
        </authorList>
    </citation>
    <scope>NUCLEOTIDE SEQUENCE</scope>
    <source>
        <strain evidence="3">ARSEF 373</strain>
    </source>
</reference>
<dbReference type="Proteomes" id="UP001146120">
    <property type="component" value="Unassembled WGS sequence"/>
</dbReference>
<name>A0AAV2Z0K5_9STRA</name>
<feature type="domain" description="Dynamin N-terminal" evidence="2">
    <location>
        <begin position="56"/>
        <end position="157"/>
    </location>
</feature>
<feature type="transmembrane region" description="Helical" evidence="1">
    <location>
        <begin position="327"/>
        <end position="348"/>
    </location>
</feature>
<keyword evidence="1" id="KW-1133">Transmembrane helix</keyword>
<dbReference type="InterPro" id="IPR005662">
    <property type="entry name" value="GTPase_Era-like"/>
</dbReference>
<dbReference type="PANTHER" id="PTHR42698">
    <property type="entry name" value="GTPASE ERA"/>
    <property type="match status" value="1"/>
</dbReference>
<evidence type="ECO:0000313" key="4">
    <source>
        <dbReference type="Proteomes" id="UP001146120"/>
    </source>
</evidence>
<reference evidence="3" key="1">
    <citation type="submission" date="2022-11" db="EMBL/GenBank/DDBJ databases">
        <authorList>
            <person name="Morgan W.R."/>
            <person name="Tartar A."/>
        </authorList>
    </citation>
    <scope>NUCLEOTIDE SEQUENCE</scope>
    <source>
        <strain evidence="3">ARSEF 373</strain>
    </source>
</reference>
<organism evidence="3 4">
    <name type="scientific">Lagenidium giganteum</name>
    <dbReference type="NCBI Taxonomy" id="4803"/>
    <lineage>
        <taxon>Eukaryota</taxon>
        <taxon>Sar</taxon>
        <taxon>Stramenopiles</taxon>
        <taxon>Oomycota</taxon>
        <taxon>Peronosporomycetes</taxon>
        <taxon>Pythiales</taxon>
        <taxon>Pythiaceae</taxon>
    </lineage>
</organism>
<evidence type="ECO:0000256" key="1">
    <source>
        <dbReference type="SAM" id="Phobius"/>
    </source>
</evidence>
<dbReference type="AlphaFoldDB" id="A0AAV2Z0K5"/>
<dbReference type="GO" id="GO:0043024">
    <property type="term" value="F:ribosomal small subunit binding"/>
    <property type="evidence" value="ECO:0007669"/>
    <property type="project" value="TreeGrafter"/>
</dbReference>
<evidence type="ECO:0000259" key="2">
    <source>
        <dbReference type="Pfam" id="PF00350"/>
    </source>
</evidence>
<dbReference type="PANTHER" id="PTHR42698:SF2">
    <property type="entry name" value="GTPASE ERA-LIKE, CHLOROPLASTIC"/>
    <property type="match status" value="1"/>
</dbReference>
<keyword evidence="4" id="KW-1185">Reference proteome</keyword>
<dbReference type="SUPFAM" id="SSF52540">
    <property type="entry name" value="P-loop containing nucleoside triphosphate hydrolases"/>
    <property type="match status" value="1"/>
</dbReference>
<dbReference type="GO" id="GO:0005525">
    <property type="term" value="F:GTP binding"/>
    <property type="evidence" value="ECO:0007669"/>
    <property type="project" value="InterPro"/>
</dbReference>
<dbReference type="EMBL" id="DAKRPA010000063">
    <property type="protein sequence ID" value="DBA00473.1"/>
    <property type="molecule type" value="Genomic_DNA"/>
</dbReference>
<keyword evidence="1" id="KW-0472">Membrane</keyword>